<dbReference type="SMART" id="SM00448">
    <property type="entry name" value="REC"/>
    <property type="match status" value="1"/>
</dbReference>
<evidence type="ECO:0000259" key="6">
    <source>
        <dbReference type="PROSITE" id="PS50043"/>
    </source>
</evidence>
<name>A0A972JKA2_9FLAO</name>
<keyword evidence="4" id="KW-0804">Transcription</keyword>
<dbReference type="InterPro" id="IPR001789">
    <property type="entry name" value="Sig_transdc_resp-reg_receiver"/>
</dbReference>
<dbReference type="InterPro" id="IPR058245">
    <property type="entry name" value="NreC/VraR/RcsB-like_REC"/>
</dbReference>
<reference evidence="8" key="1">
    <citation type="submission" date="2020-02" db="EMBL/GenBank/DDBJ databases">
        <title>Flavobacterium sp. genome.</title>
        <authorList>
            <person name="Jung H.S."/>
            <person name="Baek J.H."/>
            <person name="Jeon C.O."/>
        </authorList>
    </citation>
    <scope>NUCLEOTIDE SEQUENCE</scope>
    <source>
        <strain evidence="8">SE-s28</strain>
    </source>
</reference>
<dbReference type="InterPro" id="IPR039420">
    <property type="entry name" value="WalR-like"/>
</dbReference>
<dbReference type="PROSITE" id="PS50110">
    <property type="entry name" value="RESPONSE_REGULATORY"/>
    <property type="match status" value="1"/>
</dbReference>
<dbReference type="CDD" id="cd17535">
    <property type="entry name" value="REC_NarL-like"/>
    <property type="match status" value="1"/>
</dbReference>
<keyword evidence="9" id="KW-1185">Reference proteome</keyword>
<dbReference type="PROSITE" id="PS50043">
    <property type="entry name" value="HTH_LUXR_2"/>
    <property type="match status" value="1"/>
</dbReference>
<accession>A0A972JKA2</accession>
<dbReference type="Proteomes" id="UP000712080">
    <property type="component" value="Unassembled WGS sequence"/>
</dbReference>
<evidence type="ECO:0000256" key="1">
    <source>
        <dbReference type="ARBA" id="ARBA00022553"/>
    </source>
</evidence>
<dbReference type="PROSITE" id="PS00622">
    <property type="entry name" value="HTH_LUXR_1"/>
    <property type="match status" value="1"/>
</dbReference>
<feature type="domain" description="Response regulatory" evidence="7">
    <location>
        <begin position="3"/>
        <end position="119"/>
    </location>
</feature>
<sequence>MIGVCIIEDITDIREGLKAVIEADDRLKLLGCFEDGESALDQIPIIQPEVVITDINLPGKSGVYCVGKLKPEFPSIQFMMFTIYEDNEQVFEALKAGASGYILKNTAPNKIADAVCELFEGGSPMSPTIARKVLGSFNAVPNSNLGNILSPREQEVLELLSKGFLYKEIADRLFISLSTVKRHLNHIYTKLQVQNKTEAVNKLYGKA</sequence>
<evidence type="ECO:0000313" key="9">
    <source>
        <dbReference type="Proteomes" id="UP000712080"/>
    </source>
</evidence>
<evidence type="ECO:0000256" key="4">
    <source>
        <dbReference type="ARBA" id="ARBA00023163"/>
    </source>
</evidence>
<protein>
    <submittedName>
        <fullName evidence="8">Response regulator transcription factor</fullName>
    </submittedName>
</protein>
<evidence type="ECO:0000256" key="5">
    <source>
        <dbReference type="PROSITE-ProRule" id="PRU00169"/>
    </source>
</evidence>
<dbReference type="GO" id="GO:0003677">
    <property type="term" value="F:DNA binding"/>
    <property type="evidence" value="ECO:0007669"/>
    <property type="project" value="UniProtKB-KW"/>
</dbReference>
<dbReference type="GO" id="GO:0000160">
    <property type="term" value="P:phosphorelay signal transduction system"/>
    <property type="evidence" value="ECO:0007669"/>
    <property type="project" value="InterPro"/>
</dbReference>
<dbReference type="SUPFAM" id="SSF46894">
    <property type="entry name" value="C-terminal effector domain of the bipartite response regulators"/>
    <property type="match status" value="1"/>
</dbReference>
<dbReference type="PRINTS" id="PR00038">
    <property type="entry name" value="HTHLUXR"/>
</dbReference>
<dbReference type="InterPro" id="IPR000792">
    <property type="entry name" value="Tscrpt_reg_LuxR_C"/>
</dbReference>
<keyword evidence="2" id="KW-0805">Transcription regulation</keyword>
<feature type="domain" description="HTH luxR-type" evidence="6">
    <location>
        <begin position="142"/>
        <end position="207"/>
    </location>
</feature>
<dbReference type="GO" id="GO:0006355">
    <property type="term" value="P:regulation of DNA-templated transcription"/>
    <property type="evidence" value="ECO:0007669"/>
    <property type="project" value="InterPro"/>
</dbReference>
<dbReference type="PANTHER" id="PTHR43214:SF24">
    <property type="entry name" value="TRANSCRIPTIONAL REGULATORY PROTEIN NARL-RELATED"/>
    <property type="match status" value="1"/>
</dbReference>
<dbReference type="EMBL" id="JAAMPU010000107">
    <property type="protein sequence ID" value="NMH28932.1"/>
    <property type="molecule type" value="Genomic_DNA"/>
</dbReference>
<proteinExistence type="predicted"/>
<dbReference type="SUPFAM" id="SSF52172">
    <property type="entry name" value="CheY-like"/>
    <property type="match status" value="1"/>
</dbReference>
<evidence type="ECO:0000256" key="3">
    <source>
        <dbReference type="ARBA" id="ARBA00023125"/>
    </source>
</evidence>
<dbReference type="PANTHER" id="PTHR43214">
    <property type="entry name" value="TWO-COMPONENT RESPONSE REGULATOR"/>
    <property type="match status" value="1"/>
</dbReference>
<organism evidence="8 9">
    <name type="scientific">Flavobacterium silvaticum</name>
    <dbReference type="NCBI Taxonomy" id="1852020"/>
    <lineage>
        <taxon>Bacteria</taxon>
        <taxon>Pseudomonadati</taxon>
        <taxon>Bacteroidota</taxon>
        <taxon>Flavobacteriia</taxon>
        <taxon>Flavobacteriales</taxon>
        <taxon>Flavobacteriaceae</taxon>
        <taxon>Flavobacterium</taxon>
    </lineage>
</organism>
<dbReference type="AlphaFoldDB" id="A0A972JKA2"/>
<dbReference type="SMART" id="SM00421">
    <property type="entry name" value="HTH_LUXR"/>
    <property type="match status" value="1"/>
</dbReference>
<evidence type="ECO:0000256" key="2">
    <source>
        <dbReference type="ARBA" id="ARBA00023015"/>
    </source>
</evidence>
<dbReference type="RefSeq" id="WP_169528036.1">
    <property type="nucleotide sequence ID" value="NZ_JAAMPU010000107.1"/>
</dbReference>
<dbReference type="Gene3D" id="3.40.50.2300">
    <property type="match status" value="1"/>
</dbReference>
<keyword evidence="3" id="KW-0238">DNA-binding</keyword>
<dbReference type="Pfam" id="PF00072">
    <property type="entry name" value="Response_reg"/>
    <property type="match status" value="1"/>
</dbReference>
<dbReference type="Pfam" id="PF00196">
    <property type="entry name" value="GerE"/>
    <property type="match status" value="1"/>
</dbReference>
<gene>
    <name evidence="8" type="ORF">G6047_12885</name>
</gene>
<evidence type="ECO:0000259" key="7">
    <source>
        <dbReference type="PROSITE" id="PS50110"/>
    </source>
</evidence>
<dbReference type="InterPro" id="IPR011006">
    <property type="entry name" value="CheY-like_superfamily"/>
</dbReference>
<evidence type="ECO:0000313" key="8">
    <source>
        <dbReference type="EMBL" id="NMH28932.1"/>
    </source>
</evidence>
<keyword evidence="1 5" id="KW-0597">Phosphoprotein</keyword>
<feature type="modified residue" description="4-aspartylphosphate" evidence="5">
    <location>
        <position position="54"/>
    </location>
</feature>
<comment type="caution">
    <text evidence="8">The sequence shown here is derived from an EMBL/GenBank/DDBJ whole genome shotgun (WGS) entry which is preliminary data.</text>
</comment>
<dbReference type="CDD" id="cd06170">
    <property type="entry name" value="LuxR_C_like"/>
    <property type="match status" value="1"/>
</dbReference>
<dbReference type="InterPro" id="IPR016032">
    <property type="entry name" value="Sig_transdc_resp-reg_C-effctor"/>
</dbReference>